<dbReference type="SUPFAM" id="SSF55186">
    <property type="entry name" value="ThrRS/AlaRS common domain"/>
    <property type="match status" value="1"/>
</dbReference>
<dbReference type="InterPro" id="IPR004095">
    <property type="entry name" value="TGS"/>
</dbReference>
<dbReference type="InterPro" id="IPR004154">
    <property type="entry name" value="Anticodon-bd"/>
</dbReference>
<dbReference type="FunFam" id="3.30.930.10:FF:000019">
    <property type="entry name" value="Threonine--tRNA ligase"/>
    <property type="match status" value="1"/>
</dbReference>
<dbReference type="Gene3D" id="3.10.20.30">
    <property type="match status" value="1"/>
</dbReference>
<dbReference type="SMART" id="SM00863">
    <property type="entry name" value="tRNA_SAD"/>
    <property type="match status" value="1"/>
</dbReference>
<dbReference type="InterPro" id="IPR036621">
    <property type="entry name" value="Anticodon-bd_dom_sf"/>
</dbReference>
<proteinExistence type="inferred from homology"/>
<dbReference type="Gene3D" id="3.40.50.800">
    <property type="entry name" value="Anticodon-binding domain"/>
    <property type="match status" value="1"/>
</dbReference>
<evidence type="ECO:0000256" key="13">
    <source>
        <dbReference type="SAM" id="MobiDB-lite"/>
    </source>
</evidence>
<dbReference type="InterPro" id="IPR012675">
    <property type="entry name" value="Beta-grasp_dom_sf"/>
</dbReference>
<dbReference type="GO" id="GO:0004829">
    <property type="term" value="F:threonine-tRNA ligase activity"/>
    <property type="evidence" value="ECO:0007669"/>
    <property type="project" value="UniProtKB-EC"/>
</dbReference>
<dbReference type="Proteomes" id="UP001276659">
    <property type="component" value="Unassembled WGS sequence"/>
</dbReference>
<dbReference type="InterPro" id="IPR018163">
    <property type="entry name" value="Thr/Ala-tRNA-synth_IIc_edit"/>
</dbReference>
<dbReference type="InterPro" id="IPR033728">
    <property type="entry name" value="ThrRS_core"/>
</dbReference>
<dbReference type="SUPFAM" id="SSF52954">
    <property type="entry name" value="Class II aaRS ABD-related"/>
    <property type="match status" value="1"/>
</dbReference>
<dbReference type="Gene3D" id="3.30.930.10">
    <property type="entry name" value="Bira Bifunctional Protein, Domain 2"/>
    <property type="match status" value="1"/>
</dbReference>
<evidence type="ECO:0000256" key="5">
    <source>
        <dbReference type="ARBA" id="ARBA00022598"/>
    </source>
</evidence>
<feature type="domain" description="Aminoacyl-transfer RNA synthetases class-II family profile" evidence="14">
    <location>
        <begin position="350"/>
        <end position="685"/>
    </location>
</feature>
<keyword evidence="7" id="KW-0067">ATP-binding</keyword>
<dbReference type="AlphaFoldDB" id="A0AAD9ZB50"/>
<keyword evidence="16" id="KW-1185">Reference proteome</keyword>
<dbReference type="NCBIfam" id="TIGR00418">
    <property type="entry name" value="thrS"/>
    <property type="match status" value="1"/>
</dbReference>
<dbReference type="PANTHER" id="PTHR11451">
    <property type="entry name" value="THREONINE-TRNA LIGASE"/>
    <property type="match status" value="1"/>
</dbReference>
<dbReference type="InterPro" id="IPR012947">
    <property type="entry name" value="tRNA_SAD"/>
</dbReference>
<evidence type="ECO:0000256" key="3">
    <source>
        <dbReference type="ARBA" id="ARBA00013163"/>
    </source>
</evidence>
<evidence type="ECO:0000256" key="10">
    <source>
        <dbReference type="ARBA" id="ARBA00031900"/>
    </source>
</evidence>
<organism evidence="15 16">
    <name type="scientific">Lepraria neglecta</name>
    <dbReference type="NCBI Taxonomy" id="209136"/>
    <lineage>
        <taxon>Eukaryota</taxon>
        <taxon>Fungi</taxon>
        <taxon>Dikarya</taxon>
        <taxon>Ascomycota</taxon>
        <taxon>Pezizomycotina</taxon>
        <taxon>Lecanoromycetes</taxon>
        <taxon>OSLEUM clade</taxon>
        <taxon>Lecanoromycetidae</taxon>
        <taxon>Lecanorales</taxon>
        <taxon>Lecanorineae</taxon>
        <taxon>Stereocaulaceae</taxon>
        <taxon>Lepraria</taxon>
    </lineage>
</organism>
<evidence type="ECO:0000256" key="2">
    <source>
        <dbReference type="ARBA" id="ARBA00008226"/>
    </source>
</evidence>
<dbReference type="Pfam" id="PF07973">
    <property type="entry name" value="tRNA_SAD"/>
    <property type="match status" value="1"/>
</dbReference>
<dbReference type="InterPro" id="IPR002320">
    <property type="entry name" value="Thr-tRNA-ligase_IIa"/>
</dbReference>
<dbReference type="FunFam" id="3.30.980.10:FF:000005">
    <property type="entry name" value="Threonyl-tRNA synthetase, mitochondrial"/>
    <property type="match status" value="1"/>
</dbReference>
<keyword evidence="8" id="KW-0648">Protein biosynthesis</keyword>
<dbReference type="CDD" id="cd00771">
    <property type="entry name" value="ThrRS_core"/>
    <property type="match status" value="1"/>
</dbReference>
<gene>
    <name evidence="15" type="ORF">OEA41_002180</name>
</gene>
<dbReference type="PANTHER" id="PTHR11451:SF46">
    <property type="entry name" value="THREONINE--TRNA LIGASE"/>
    <property type="match status" value="1"/>
</dbReference>
<sequence>MDTKANGQAAGSYEDRNDLAIRSAAGDPMAEPRSNPSPQSPKSPVSSHSKKLSVSGPKAEQPQKKETSQKALANQAMSGPLPDFILRRNELFDKLKRQRQAEILEKEKPEIDVVLDLGLDKEGKPRPAMPVAAKAWESTPGSFLRHVDNDVKNDVVIAKVDGNELWDLDRPLEYGCRVSYVPFSSAEGRNVFWHSSAHVLGEAAECQFSCLLSHGPPVEQGFFYDMAIAEGQVVKETDWPPLESKASKFFKEKQPFERLHVSISDLKEMFGYSKYKMYYIENLLPPEGSTVYKCGTLVDLCLGPHIQNTGKIKAFQIMKNSSCYFRGDKNDDSLQRIYGVAFPQKDQLKDHKKLLEEAAKRDHRKIGTEQELFFFDELSPGNVFLLPNGALIFNALQKMIRSEYQKRGYQEVQTPNMYNVDLWKTSGHWQHYQDDMFSLEIEKQKWALKPMNCPGHCVMFAHRERSYRELPLRIADFGVLHRNEASGALHGMTRVRKFQQDDAHHFCTQDQITQEVEGIFDLLKTVYGLFGFPFKLMLSTRPEKYLGEIETWDIAESKLKEALDKFTASGGGQWELNEGDGAFYGPKIDVVLSDALKREHQCATIQLDFQLPQRFELEYMTAETGSKAKASSADDAKPADTDGAANKPKVPGPGRARPVMVHRAIVGSFERFMAVLIEHFGGKWPFWLSPRQVLVIPVMPTVNDYVEEVQSLLKAQKMNVDIDVSGNTLQKKIRTGQLQQYNFIFVVGAQEKESRSVNIRNRDDQETQSKGELIPLDEAIRKLKALKKERRLINSI</sequence>
<dbReference type="GO" id="GO:0005524">
    <property type="term" value="F:ATP binding"/>
    <property type="evidence" value="ECO:0007669"/>
    <property type="project" value="UniProtKB-KW"/>
</dbReference>
<reference evidence="15" key="1">
    <citation type="submission" date="2022-11" db="EMBL/GenBank/DDBJ databases">
        <title>Chromosomal genome sequence assembly and mating type (MAT) locus characterization of the leprose asexual lichenized fungus Lepraria neglecta (Nyl.) Erichsen.</title>
        <authorList>
            <person name="Allen J.L."/>
            <person name="Pfeffer B."/>
        </authorList>
    </citation>
    <scope>NUCLEOTIDE SEQUENCE</scope>
    <source>
        <strain evidence="15">Allen 5258</strain>
    </source>
</reference>
<dbReference type="CDD" id="cd01667">
    <property type="entry name" value="TGS_ThrRS"/>
    <property type="match status" value="1"/>
</dbReference>
<dbReference type="GO" id="GO:0006435">
    <property type="term" value="P:threonyl-tRNA aminoacylation"/>
    <property type="evidence" value="ECO:0007669"/>
    <property type="project" value="InterPro"/>
</dbReference>
<comment type="similarity">
    <text evidence="2">Belongs to the class-II aminoacyl-tRNA synthetase family.</text>
</comment>
<evidence type="ECO:0000313" key="15">
    <source>
        <dbReference type="EMBL" id="KAK3174934.1"/>
    </source>
</evidence>
<dbReference type="EC" id="6.1.1.3" evidence="3"/>
<feature type="compositionally biased region" description="Low complexity" evidence="13">
    <location>
        <begin position="32"/>
        <end position="57"/>
    </location>
</feature>
<comment type="subcellular location">
    <subcellularLocation>
        <location evidence="1">Cytoplasm</location>
    </subcellularLocation>
</comment>
<keyword evidence="5" id="KW-0436">Ligase</keyword>
<dbReference type="FunFam" id="3.40.50.800:FF:000003">
    <property type="entry name" value="Threonine--tRNA ligase 2, cytoplasmic"/>
    <property type="match status" value="1"/>
</dbReference>
<evidence type="ECO:0000256" key="1">
    <source>
        <dbReference type="ARBA" id="ARBA00004496"/>
    </source>
</evidence>
<evidence type="ECO:0000256" key="12">
    <source>
        <dbReference type="ARBA" id="ARBA00072369"/>
    </source>
</evidence>
<dbReference type="Pfam" id="PF03129">
    <property type="entry name" value="HGTP_anticodon"/>
    <property type="match status" value="1"/>
</dbReference>
<dbReference type="PRINTS" id="PR01047">
    <property type="entry name" value="TRNASYNTHTHR"/>
</dbReference>
<dbReference type="InterPro" id="IPR006195">
    <property type="entry name" value="aa-tRNA-synth_II"/>
</dbReference>
<dbReference type="CDD" id="cd00860">
    <property type="entry name" value="ThrRS_anticodon"/>
    <property type="match status" value="1"/>
</dbReference>
<dbReference type="InterPro" id="IPR045864">
    <property type="entry name" value="aa-tRNA-synth_II/BPL/LPL"/>
</dbReference>
<feature type="region of interest" description="Disordered" evidence="13">
    <location>
        <begin position="1"/>
        <end position="79"/>
    </location>
</feature>
<protein>
    <recommendedName>
        <fullName evidence="12">Probable threonine--tRNA ligase, cytoplasmic</fullName>
        <ecNumber evidence="3">6.1.1.3</ecNumber>
    </recommendedName>
    <alternativeName>
        <fullName evidence="10">Threonyl-tRNA synthetase</fullName>
    </alternativeName>
</protein>
<evidence type="ECO:0000256" key="9">
    <source>
        <dbReference type="ARBA" id="ARBA00023146"/>
    </source>
</evidence>
<keyword evidence="6" id="KW-0547">Nucleotide-binding</keyword>
<evidence type="ECO:0000256" key="11">
    <source>
        <dbReference type="ARBA" id="ARBA00049515"/>
    </source>
</evidence>
<dbReference type="InterPro" id="IPR002314">
    <property type="entry name" value="aa-tRNA-synt_IIb"/>
</dbReference>
<feature type="region of interest" description="Disordered" evidence="13">
    <location>
        <begin position="626"/>
        <end position="655"/>
    </location>
</feature>
<evidence type="ECO:0000313" key="16">
    <source>
        <dbReference type="Proteomes" id="UP001276659"/>
    </source>
</evidence>
<evidence type="ECO:0000256" key="6">
    <source>
        <dbReference type="ARBA" id="ARBA00022741"/>
    </source>
</evidence>
<comment type="catalytic activity">
    <reaction evidence="11">
        <text>tRNA(Thr) + L-threonine + ATP = L-threonyl-tRNA(Thr) + AMP + diphosphate + H(+)</text>
        <dbReference type="Rhea" id="RHEA:24624"/>
        <dbReference type="Rhea" id="RHEA-COMP:9670"/>
        <dbReference type="Rhea" id="RHEA-COMP:9704"/>
        <dbReference type="ChEBI" id="CHEBI:15378"/>
        <dbReference type="ChEBI" id="CHEBI:30616"/>
        <dbReference type="ChEBI" id="CHEBI:33019"/>
        <dbReference type="ChEBI" id="CHEBI:57926"/>
        <dbReference type="ChEBI" id="CHEBI:78442"/>
        <dbReference type="ChEBI" id="CHEBI:78534"/>
        <dbReference type="ChEBI" id="CHEBI:456215"/>
        <dbReference type="EC" id="6.1.1.3"/>
    </reaction>
</comment>
<accession>A0AAD9ZB50</accession>
<keyword evidence="4" id="KW-0963">Cytoplasm</keyword>
<evidence type="ECO:0000256" key="8">
    <source>
        <dbReference type="ARBA" id="ARBA00022917"/>
    </source>
</evidence>
<comment type="caution">
    <text evidence="15">The sequence shown here is derived from an EMBL/GenBank/DDBJ whole genome shotgun (WGS) entry which is preliminary data.</text>
</comment>
<dbReference type="GO" id="GO:0005739">
    <property type="term" value="C:mitochondrion"/>
    <property type="evidence" value="ECO:0007669"/>
    <property type="project" value="TreeGrafter"/>
</dbReference>
<name>A0AAD9ZB50_9LECA</name>
<dbReference type="HAMAP" id="MF_00184">
    <property type="entry name" value="Thr_tRNA_synth"/>
    <property type="match status" value="1"/>
</dbReference>
<dbReference type="Gene3D" id="3.30.980.10">
    <property type="entry name" value="Threonyl-trna Synthetase, Chain A, domain 2"/>
    <property type="match status" value="1"/>
</dbReference>
<dbReference type="InterPro" id="IPR047246">
    <property type="entry name" value="ThrRS_anticodon"/>
</dbReference>
<dbReference type="EMBL" id="JASNWA010000006">
    <property type="protein sequence ID" value="KAK3174934.1"/>
    <property type="molecule type" value="Genomic_DNA"/>
</dbReference>
<dbReference type="Pfam" id="PF00587">
    <property type="entry name" value="tRNA-synt_2b"/>
    <property type="match status" value="1"/>
</dbReference>
<evidence type="ECO:0000256" key="7">
    <source>
        <dbReference type="ARBA" id="ARBA00022840"/>
    </source>
</evidence>
<dbReference type="SUPFAM" id="SSF55681">
    <property type="entry name" value="Class II aaRS and biotin synthetases"/>
    <property type="match status" value="1"/>
</dbReference>
<dbReference type="Pfam" id="PF02824">
    <property type="entry name" value="TGS"/>
    <property type="match status" value="1"/>
</dbReference>
<keyword evidence="9" id="KW-0030">Aminoacyl-tRNA synthetase</keyword>
<evidence type="ECO:0000256" key="4">
    <source>
        <dbReference type="ARBA" id="ARBA00022490"/>
    </source>
</evidence>
<dbReference type="PROSITE" id="PS50862">
    <property type="entry name" value="AA_TRNA_LIGASE_II"/>
    <property type="match status" value="1"/>
</dbReference>
<evidence type="ECO:0000259" key="14">
    <source>
        <dbReference type="PROSITE" id="PS50862"/>
    </source>
</evidence>